<evidence type="ECO:0008006" key="5">
    <source>
        <dbReference type="Google" id="ProtNLM"/>
    </source>
</evidence>
<feature type="region of interest" description="Disordered" evidence="1">
    <location>
        <begin position="123"/>
        <end position="142"/>
    </location>
</feature>
<organism evidence="3 4">
    <name type="scientific">Lacipirellula limnantheis</name>
    <dbReference type="NCBI Taxonomy" id="2528024"/>
    <lineage>
        <taxon>Bacteria</taxon>
        <taxon>Pseudomonadati</taxon>
        <taxon>Planctomycetota</taxon>
        <taxon>Planctomycetia</taxon>
        <taxon>Pirellulales</taxon>
        <taxon>Lacipirellulaceae</taxon>
        <taxon>Lacipirellula</taxon>
    </lineage>
</organism>
<dbReference type="AlphaFoldDB" id="A0A517TS44"/>
<sequence precursor="true">MMAYAAVRSCETRRWLTCLFVMAAVASLAGCDSKPAKIPSVPALPPNDTPEGKLARVMQRLDSAIVTAQAASGSGVISQRRAFHKLLSPPAGSEFPEAIVFIETKRALAPQALNAAAQAKLQEEAEKQGKDAPDAPAKTLKVDDEQQVEVAEFPLAYDGQRWKLVKELNRNLEDGSPSTEYILFDYALDAN</sequence>
<evidence type="ECO:0000313" key="4">
    <source>
        <dbReference type="Proteomes" id="UP000317909"/>
    </source>
</evidence>
<dbReference type="KEGG" id="llh:I41_03510"/>
<dbReference type="EMBL" id="CP036339">
    <property type="protein sequence ID" value="QDT71196.1"/>
    <property type="molecule type" value="Genomic_DNA"/>
</dbReference>
<proteinExistence type="predicted"/>
<feature type="signal peptide" evidence="2">
    <location>
        <begin position="1"/>
        <end position="29"/>
    </location>
</feature>
<feature type="compositionally biased region" description="Basic and acidic residues" evidence="1">
    <location>
        <begin position="123"/>
        <end position="133"/>
    </location>
</feature>
<gene>
    <name evidence="3" type="ORF">I41_03510</name>
</gene>
<name>A0A517TS44_9BACT</name>
<feature type="chain" id="PRO_5021935786" description="Lipoprotein" evidence="2">
    <location>
        <begin position="30"/>
        <end position="191"/>
    </location>
</feature>
<evidence type="ECO:0000313" key="3">
    <source>
        <dbReference type="EMBL" id="QDT71196.1"/>
    </source>
</evidence>
<reference evidence="3 4" key="1">
    <citation type="submission" date="2019-02" db="EMBL/GenBank/DDBJ databases">
        <title>Deep-cultivation of Planctomycetes and their phenomic and genomic characterization uncovers novel biology.</title>
        <authorList>
            <person name="Wiegand S."/>
            <person name="Jogler M."/>
            <person name="Boedeker C."/>
            <person name="Pinto D."/>
            <person name="Vollmers J."/>
            <person name="Rivas-Marin E."/>
            <person name="Kohn T."/>
            <person name="Peeters S.H."/>
            <person name="Heuer A."/>
            <person name="Rast P."/>
            <person name="Oberbeckmann S."/>
            <person name="Bunk B."/>
            <person name="Jeske O."/>
            <person name="Meyerdierks A."/>
            <person name="Storesund J.E."/>
            <person name="Kallscheuer N."/>
            <person name="Luecker S."/>
            <person name="Lage O.M."/>
            <person name="Pohl T."/>
            <person name="Merkel B.J."/>
            <person name="Hornburger P."/>
            <person name="Mueller R.-W."/>
            <person name="Bruemmer F."/>
            <person name="Labrenz M."/>
            <person name="Spormann A.M."/>
            <person name="Op den Camp H."/>
            <person name="Overmann J."/>
            <person name="Amann R."/>
            <person name="Jetten M.S.M."/>
            <person name="Mascher T."/>
            <person name="Medema M.H."/>
            <person name="Devos D.P."/>
            <person name="Kaster A.-K."/>
            <person name="Ovreas L."/>
            <person name="Rohde M."/>
            <person name="Galperin M.Y."/>
            <person name="Jogler C."/>
        </authorList>
    </citation>
    <scope>NUCLEOTIDE SEQUENCE [LARGE SCALE GENOMIC DNA]</scope>
    <source>
        <strain evidence="3 4">I41</strain>
    </source>
</reference>
<keyword evidence="4" id="KW-1185">Reference proteome</keyword>
<accession>A0A517TS44</accession>
<evidence type="ECO:0000256" key="2">
    <source>
        <dbReference type="SAM" id="SignalP"/>
    </source>
</evidence>
<dbReference type="Proteomes" id="UP000317909">
    <property type="component" value="Chromosome"/>
</dbReference>
<keyword evidence="2" id="KW-0732">Signal</keyword>
<evidence type="ECO:0000256" key="1">
    <source>
        <dbReference type="SAM" id="MobiDB-lite"/>
    </source>
</evidence>
<protein>
    <recommendedName>
        <fullName evidence="5">Lipoprotein</fullName>
    </recommendedName>
</protein>